<dbReference type="InterPro" id="IPR000859">
    <property type="entry name" value="CUB_dom"/>
</dbReference>
<reference evidence="6" key="2">
    <citation type="journal article" date="2014" name="Nat. Commun.">
        <title>The cavefish genome reveals candidate genes for eye loss.</title>
        <authorList>
            <person name="McGaugh S.E."/>
            <person name="Gross J.B."/>
            <person name="Aken B."/>
            <person name="Blin M."/>
            <person name="Borowsky R."/>
            <person name="Chalopin D."/>
            <person name="Hinaux H."/>
            <person name="Jeffery W.R."/>
            <person name="Keene A."/>
            <person name="Ma L."/>
            <person name="Minx P."/>
            <person name="Murphy D."/>
            <person name="O'Quin K.E."/>
            <person name="Retaux S."/>
            <person name="Rohner N."/>
            <person name="Searle S.M."/>
            <person name="Stahl B.A."/>
            <person name="Tabin C."/>
            <person name="Volff J.N."/>
            <person name="Yoshizawa M."/>
            <person name="Warren W.C."/>
        </authorList>
    </citation>
    <scope>NUCLEOTIDE SEQUENCE [LARGE SCALE GENOMIC DNA]</scope>
    <source>
        <strain evidence="6">female</strain>
    </source>
</reference>
<evidence type="ECO:0000313" key="5">
    <source>
        <dbReference type="Ensembl" id="ENSAMXP00000042012.1"/>
    </source>
</evidence>
<evidence type="ECO:0000256" key="3">
    <source>
        <dbReference type="PROSITE-ProRule" id="PRU00059"/>
    </source>
</evidence>
<evidence type="ECO:0000259" key="4">
    <source>
        <dbReference type="PROSITE" id="PS01180"/>
    </source>
</evidence>
<dbReference type="InParanoid" id="A0A3B1JHW6"/>
<dbReference type="InterPro" id="IPR035914">
    <property type="entry name" value="Sperma_CUB_dom_sf"/>
</dbReference>
<dbReference type="Ensembl" id="ENSAMXT00000053870.1">
    <property type="protein sequence ID" value="ENSAMXP00000042012.1"/>
    <property type="gene ID" value="ENSAMXG00000033768.1"/>
</dbReference>
<dbReference type="SUPFAM" id="SSF49854">
    <property type="entry name" value="Spermadhesin, CUB domain"/>
    <property type="match status" value="1"/>
</dbReference>
<reference evidence="5" key="4">
    <citation type="submission" date="2025-09" db="UniProtKB">
        <authorList>
            <consortium name="Ensembl"/>
        </authorList>
    </citation>
    <scope>IDENTIFICATION</scope>
</reference>
<reference evidence="5" key="3">
    <citation type="submission" date="2025-08" db="UniProtKB">
        <authorList>
            <consortium name="Ensembl"/>
        </authorList>
    </citation>
    <scope>IDENTIFICATION</scope>
</reference>
<proteinExistence type="predicted"/>
<evidence type="ECO:0000256" key="2">
    <source>
        <dbReference type="ARBA" id="ARBA00023157"/>
    </source>
</evidence>
<comment type="caution">
    <text evidence="3">Lacks conserved residue(s) required for the propagation of feature annotation.</text>
</comment>
<evidence type="ECO:0000256" key="1">
    <source>
        <dbReference type="ARBA" id="ARBA00022737"/>
    </source>
</evidence>
<dbReference type="Bgee" id="ENSAMXG00000033768">
    <property type="expression patterns" value="Expressed in ovary and 2 other cell types or tissues"/>
</dbReference>
<protein>
    <recommendedName>
        <fullName evidence="4">CUB domain-containing protein</fullName>
    </recommendedName>
</protein>
<dbReference type="PROSITE" id="PS01180">
    <property type="entry name" value="CUB"/>
    <property type="match status" value="1"/>
</dbReference>
<dbReference type="AlphaFoldDB" id="A0A3B1JHW6"/>
<keyword evidence="2 3" id="KW-1015">Disulfide bond</keyword>
<dbReference type="GeneTree" id="ENSGT00940000155270"/>
<reference evidence="6" key="1">
    <citation type="submission" date="2013-03" db="EMBL/GenBank/DDBJ databases">
        <authorList>
            <person name="Jeffery W."/>
            <person name="Warren W."/>
            <person name="Wilson R.K."/>
        </authorList>
    </citation>
    <scope>NUCLEOTIDE SEQUENCE</scope>
    <source>
        <strain evidence="6">female</strain>
    </source>
</reference>
<feature type="domain" description="CUB" evidence="4">
    <location>
        <begin position="15"/>
        <end position="129"/>
    </location>
</feature>
<dbReference type="Pfam" id="PF00431">
    <property type="entry name" value="CUB"/>
    <property type="match status" value="1"/>
</dbReference>
<accession>A0A3B1JHW6</accession>
<dbReference type="CDD" id="cd00041">
    <property type="entry name" value="CUB"/>
    <property type="match status" value="1"/>
</dbReference>
<name>A0A3B1JHW6_ASTMX</name>
<dbReference type="FunFam" id="2.60.120.290:FF:000010">
    <property type="entry name" value="Neuropilin"/>
    <property type="match status" value="1"/>
</dbReference>
<keyword evidence="6" id="KW-1185">Reference proteome</keyword>
<dbReference type="STRING" id="7994.ENSAMXP00000042012"/>
<sequence>VPMQPWFGLFRQDSCGGNITISSAGYVTSPGYPSPYPNSTRCVWLIRAPDPQQKILINFNPHFDLENRECKYDYVEVYDGDSEEALMVGKFCGKISPPALLSTGNSLLIKFISDYETNGAGFSIRYEVYQKPGNRMASIHMVGHMLINTFPTSHGSKGQQFFTGINTIFLAAPHIYTKNILRI</sequence>
<dbReference type="SMART" id="SM00042">
    <property type="entry name" value="CUB"/>
    <property type="match status" value="1"/>
</dbReference>
<evidence type="ECO:0000313" key="6">
    <source>
        <dbReference type="Proteomes" id="UP000018467"/>
    </source>
</evidence>
<dbReference type="PANTHER" id="PTHR24251">
    <property type="entry name" value="OVOCHYMASE-RELATED"/>
    <property type="match status" value="1"/>
</dbReference>
<dbReference type="Gene3D" id="2.60.120.290">
    <property type="entry name" value="Spermadhesin, CUB domain"/>
    <property type="match status" value="1"/>
</dbReference>
<organism evidence="5 6">
    <name type="scientific">Astyanax mexicanus</name>
    <name type="common">Blind cave fish</name>
    <name type="synonym">Astyanax fasciatus mexicanus</name>
    <dbReference type="NCBI Taxonomy" id="7994"/>
    <lineage>
        <taxon>Eukaryota</taxon>
        <taxon>Metazoa</taxon>
        <taxon>Chordata</taxon>
        <taxon>Craniata</taxon>
        <taxon>Vertebrata</taxon>
        <taxon>Euteleostomi</taxon>
        <taxon>Actinopterygii</taxon>
        <taxon>Neopterygii</taxon>
        <taxon>Teleostei</taxon>
        <taxon>Ostariophysi</taxon>
        <taxon>Characiformes</taxon>
        <taxon>Characoidei</taxon>
        <taxon>Acestrorhamphidae</taxon>
        <taxon>Acestrorhamphinae</taxon>
        <taxon>Astyanax</taxon>
    </lineage>
</organism>
<dbReference type="Proteomes" id="UP000018467">
    <property type="component" value="Unassembled WGS sequence"/>
</dbReference>
<feature type="disulfide bond" evidence="3">
    <location>
        <begin position="15"/>
        <end position="42"/>
    </location>
</feature>
<keyword evidence="1" id="KW-0677">Repeat</keyword>